<comment type="caution">
    <text evidence="12">The sequence shown here is derived from an EMBL/GenBank/DDBJ whole genome shotgun (WGS) entry which is preliminary data.</text>
</comment>
<dbReference type="GO" id="GO:0003677">
    <property type="term" value="F:DNA binding"/>
    <property type="evidence" value="ECO:0007669"/>
    <property type="project" value="UniProtKB-KW"/>
</dbReference>
<dbReference type="InterPro" id="IPR017170">
    <property type="entry name" value="Lhr-like"/>
</dbReference>
<dbReference type="PROSITE" id="PS51194">
    <property type="entry name" value="HELICASE_CTER"/>
    <property type="match status" value="1"/>
</dbReference>
<keyword evidence="3 12" id="KW-0378">Hydrolase</keyword>
<evidence type="ECO:0000256" key="8">
    <source>
        <dbReference type="ARBA" id="ARBA00023235"/>
    </source>
</evidence>
<dbReference type="Proteomes" id="UP000576209">
    <property type="component" value="Unassembled WGS sequence"/>
</dbReference>
<evidence type="ECO:0000256" key="2">
    <source>
        <dbReference type="ARBA" id="ARBA00022763"/>
    </source>
</evidence>
<dbReference type="CDD" id="cd17922">
    <property type="entry name" value="DEXHc_LHR-like"/>
    <property type="match status" value="1"/>
</dbReference>
<keyword evidence="7" id="KW-0234">DNA repair</keyword>
<proteinExistence type="inferred from homology"/>
<dbReference type="InterPro" id="IPR052511">
    <property type="entry name" value="ATP-dep_Helicase"/>
</dbReference>
<sequence>MSASPSPNLLRRGDDWFTGRGWTAFPFQHEAWKAYLDGKSGLVNAPTGSGKTYSLILPILLEFLKEHPDDPAKANNGLQAIWITPIRALTREIQAAAERAIEDLGMKWRVGIRSGDTKTGERTKQRNKPPEILITTPESLHLLLASKGYEKFFSDLRVLVADEWHELLGTKRGVLVELALSRLRGIRGNAFRTWGISATIGNMQEALDVLVPAGTRERIIIRAKASKETEMITVMPDEIETFPWAGHLGIKLLEKVVPIIYESGSTLIFTNTRSQCEIWYQRLLEADPDLSGAIAMHHGSISRELRDWVEDALHQGTLKAVVCTSSLDLGVDFRPVETIVQIGSPKGVARFLQRAGRSGHRPGAKSTIHFVPTNSLELLEASALRRCIENEVIESRIPYIRSFDVLVQYLVTLAVSGGFRREEVLKEIRGTFCFASVSDEEFAWCLDFITTGGNSLGAYDEYHKVVRDEEGVYKVESKRVAMMHRLSIGAIVSETTLMIKYMSGGYIGAIEEYFISSLKPGDTFWFAGRSLKFMKVKGTEALVKKSNAKKGKVPSWRGGRMQLSSQLSAYLRKSLEELKLEDYHDAELLKLAPLRDIQAHRSAVPATDELLIEYFHDREGYHLLMYPCEGRGIHEGLSSLIAYRIGQFAPLTFTIAMNDYGFELLSDQPIPIEEALGSDLFNLTELTADLNAGINATEMAKRRFRDIAAIAGLIFKGYPGKQKKEKHLQSGSQLFFDVFTDYEPTNLLLQQAYDEIMTFQLQEARLRSALERINGQTILFQQPRKATPFSFSLIVDRLRERVSSESLQDRIKRMRLALVRE</sequence>
<dbReference type="Gene3D" id="3.40.50.300">
    <property type="entry name" value="P-loop containing nucleotide triphosphate hydrolases"/>
    <property type="match status" value="2"/>
</dbReference>
<keyword evidence="5" id="KW-0067">ATP-binding</keyword>
<dbReference type="SMART" id="SM00487">
    <property type="entry name" value="DEXDc"/>
    <property type="match status" value="1"/>
</dbReference>
<dbReference type="EMBL" id="JACIFF010000003">
    <property type="protein sequence ID" value="MBB4078976.1"/>
    <property type="molecule type" value="Genomic_DNA"/>
</dbReference>
<dbReference type="PROSITE" id="PS51192">
    <property type="entry name" value="HELICASE_ATP_BIND_1"/>
    <property type="match status" value="1"/>
</dbReference>
<dbReference type="CDD" id="cd18796">
    <property type="entry name" value="SF2_C_LHR"/>
    <property type="match status" value="1"/>
</dbReference>
<dbReference type="RefSeq" id="WP_183495222.1">
    <property type="nucleotide sequence ID" value="NZ_JACIFF010000003.1"/>
</dbReference>
<dbReference type="InterPro" id="IPR013701">
    <property type="entry name" value="Lhr-like_DEAD/DEAH_assoc"/>
</dbReference>
<dbReference type="NCBIfam" id="TIGR04121">
    <property type="entry name" value="DEXH_lig_assoc"/>
    <property type="match status" value="1"/>
</dbReference>
<evidence type="ECO:0000256" key="5">
    <source>
        <dbReference type="ARBA" id="ARBA00022840"/>
    </source>
</evidence>
<evidence type="ECO:0000256" key="6">
    <source>
        <dbReference type="ARBA" id="ARBA00023125"/>
    </source>
</evidence>
<dbReference type="Pfam" id="PF08494">
    <property type="entry name" value="DEAD_assoc"/>
    <property type="match status" value="1"/>
</dbReference>
<name>A0A840EDG0_9BACT</name>
<evidence type="ECO:0000313" key="12">
    <source>
        <dbReference type="EMBL" id="MBB4078976.1"/>
    </source>
</evidence>
<protein>
    <submittedName>
        <fullName evidence="12">ATP-dependent Lhr-like helicase</fullName>
        <ecNumber evidence="12">3.6.4.-</ecNumber>
    </submittedName>
</protein>
<dbReference type="GO" id="GO:0004386">
    <property type="term" value="F:helicase activity"/>
    <property type="evidence" value="ECO:0007669"/>
    <property type="project" value="UniProtKB-KW"/>
</dbReference>
<dbReference type="InterPro" id="IPR011545">
    <property type="entry name" value="DEAD/DEAH_box_helicase_dom"/>
</dbReference>
<dbReference type="SUPFAM" id="SSF52540">
    <property type="entry name" value="P-loop containing nucleoside triphosphate hydrolases"/>
    <property type="match status" value="1"/>
</dbReference>
<dbReference type="Pfam" id="PF19306">
    <property type="entry name" value="WHD_Lhr"/>
    <property type="match status" value="1"/>
</dbReference>
<evidence type="ECO:0000256" key="7">
    <source>
        <dbReference type="ARBA" id="ARBA00023204"/>
    </source>
</evidence>
<keyword evidence="1" id="KW-0547">Nucleotide-binding</keyword>
<dbReference type="AlphaFoldDB" id="A0A840EDG0"/>
<keyword evidence="13" id="KW-1185">Reference proteome</keyword>
<feature type="domain" description="Helicase C-terminal" evidence="11">
    <location>
        <begin position="252"/>
        <end position="411"/>
    </location>
</feature>
<dbReference type="InterPro" id="IPR026362">
    <property type="entry name" value="DEXH_lig_assoc"/>
</dbReference>
<evidence type="ECO:0000259" key="11">
    <source>
        <dbReference type="PROSITE" id="PS51194"/>
    </source>
</evidence>
<dbReference type="GO" id="GO:0006281">
    <property type="term" value="P:DNA repair"/>
    <property type="evidence" value="ECO:0007669"/>
    <property type="project" value="UniProtKB-KW"/>
</dbReference>
<evidence type="ECO:0000313" key="13">
    <source>
        <dbReference type="Proteomes" id="UP000576209"/>
    </source>
</evidence>
<dbReference type="InterPro" id="IPR014001">
    <property type="entry name" value="Helicase_ATP-bd"/>
</dbReference>
<dbReference type="Pfam" id="PF00270">
    <property type="entry name" value="DEAD"/>
    <property type="match status" value="1"/>
</dbReference>
<evidence type="ECO:0000259" key="10">
    <source>
        <dbReference type="PROSITE" id="PS51192"/>
    </source>
</evidence>
<dbReference type="GO" id="GO:0005524">
    <property type="term" value="F:ATP binding"/>
    <property type="evidence" value="ECO:0007669"/>
    <property type="project" value="UniProtKB-KW"/>
</dbReference>
<feature type="domain" description="Helicase ATP-binding" evidence="10">
    <location>
        <begin position="32"/>
        <end position="202"/>
    </location>
</feature>
<organism evidence="12 13">
    <name type="scientific">Neolewinella aquimaris</name>
    <dbReference type="NCBI Taxonomy" id="1835722"/>
    <lineage>
        <taxon>Bacteria</taxon>
        <taxon>Pseudomonadati</taxon>
        <taxon>Bacteroidota</taxon>
        <taxon>Saprospiria</taxon>
        <taxon>Saprospirales</taxon>
        <taxon>Lewinellaceae</taxon>
        <taxon>Neolewinella</taxon>
    </lineage>
</organism>
<keyword evidence="6" id="KW-0238">DNA-binding</keyword>
<evidence type="ECO:0000256" key="9">
    <source>
        <dbReference type="ARBA" id="ARBA00093467"/>
    </source>
</evidence>
<dbReference type="GO" id="GO:0016887">
    <property type="term" value="F:ATP hydrolysis activity"/>
    <property type="evidence" value="ECO:0007669"/>
    <property type="project" value="TreeGrafter"/>
</dbReference>
<keyword evidence="8" id="KW-0413">Isomerase</keyword>
<evidence type="ECO:0000256" key="4">
    <source>
        <dbReference type="ARBA" id="ARBA00022806"/>
    </source>
</evidence>
<dbReference type="Pfam" id="PF00271">
    <property type="entry name" value="Helicase_C"/>
    <property type="match status" value="1"/>
</dbReference>
<evidence type="ECO:0000256" key="3">
    <source>
        <dbReference type="ARBA" id="ARBA00022801"/>
    </source>
</evidence>
<dbReference type="EC" id="3.6.4.-" evidence="12"/>
<reference evidence="12 13" key="1">
    <citation type="submission" date="2020-08" db="EMBL/GenBank/DDBJ databases">
        <title>Genomic Encyclopedia of Type Strains, Phase IV (KMG-IV): sequencing the most valuable type-strain genomes for metagenomic binning, comparative biology and taxonomic classification.</title>
        <authorList>
            <person name="Goeker M."/>
        </authorList>
    </citation>
    <scope>NUCLEOTIDE SEQUENCE [LARGE SCALE GENOMIC DNA]</scope>
    <source>
        <strain evidence="12 13">DSM 105137</strain>
    </source>
</reference>
<dbReference type="PANTHER" id="PTHR47962">
    <property type="entry name" value="ATP-DEPENDENT HELICASE LHR-RELATED-RELATED"/>
    <property type="match status" value="1"/>
</dbReference>
<gene>
    <name evidence="12" type="ORF">GGR28_001593</name>
</gene>
<accession>A0A840EDG0</accession>
<dbReference type="SMART" id="SM00490">
    <property type="entry name" value="HELICc"/>
    <property type="match status" value="1"/>
</dbReference>
<keyword evidence="4 12" id="KW-0347">Helicase</keyword>
<keyword evidence="2" id="KW-0227">DNA damage</keyword>
<dbReference type="PANTHER" id="PTHR47962:SF3">
    <property type="entry name" value="LARGE ATP-DEPENDENT HELICASE-RELATED PROTEIN"/>
    <property type="match status" value="1"/>
</dbReference>
<comment type="similarity">
    <text evidence="9">Belongs to the Lhr helicase family. Lhr-Core subfamily.</text>
</comment>
<evidence type="ECO:0000256" key="1">
    <source>
        <dbReference type="ARBA" id="ARBA00022741"/>
    </source>
</evidence>
<dbReference type="PIRSF" id="PIRSF037307">
    <property type="entry name" value="Lhr-like_helic_prd"/>
    <property type="match status" value="1"/>
</dbReference>
<dbReference type="InterPro" id="IPR027417">
    <property type="entry name" value="P-loop_NTPase"/>
</dbReference>
<dbReference type="InterPro" id="IPR045628">
    <property type="entry name" value="Lhr_WH_dom"/>
</dbReference>
<dbReference type="InterPro" id="IPR001650">
    <property type="entry name" value="Helicase_C-like"/>
</dbReference>